<evidence type="ECO:0000313" key="2">
    <source>
        <dbReference type="Proteomes" id="UP000245609"/>
    </source>
</evidence>
<dbReference type="AlphaFoldDB" id="A0A2T9Z9L8"/>
<comment type="caution">
    <text evidence="1">The sequence shown here is derived from an EMBL/GenBank/DDBJ whole genome shotgun (WGS) entry which is preliminary data.</text>
</comment>
<dbReference type="OrthoDB" id="27140at2759"/>
<reference evidence="1 2" key="1">
    <citation type="journal article" date="2018" name="MBio">
        <title>Comparative Genomics Reveals the Core Gene Toolbox for the Fungus-Insect Symbiosis.</title>
        <authorList>
            <person name="Wang Y."/>
            <person name="Stata M."/>
            <person name="Wang W."/>
            <person name="Stajich J.E."/>
            <person name="White M.M."/>
            <person name="Moncalvo J.M."/>
        </authorList>
    </citation>
    <scope>NUCLEOTIDE SEQUENCE [LARGE SCALE GENOMIC DNA]</scope>
    <source>
        <strain evidence="1 2">SC-DP-2</strain>
    </source>
</reference>
<dbReference type="EMBL" id="MBFS01001210">
    <property type="protein sequence ID" value="PVV01291.1"/>
    <property type="molecule type" value="Genomic_DNA"/>
</dbReference>
<dbReference type="Proteomes" id="UP000245609">
    <property type="component" value="Unassembled WGS sequence"/>
</dbReference>
<sequence>MYTEPFTSSFNSLNIQSQIDHVPLYEILDSEVYVDINSLKSHCRNGIPHKLRP</sequence>
<proteinExistence type="predicted"/>
<protein>
    <submittedName>
        <fullName evidence="1">Uncharacterized protein</fullName>
    </submittedName>
</protein>
<gene>
    <name evidence="1" type="ORF">BB560_004294</name>
</gene>
<organism evidence="1 2">
    <name type="scientific">Smittium megazygosporum</name>
    <dbReference type="NCBI Taxonomy" id="133381"/>
    <lineage>
        <taxon>Eukaryota</taxon>
        <taxon>Fungi</taxon>
        <taxon>Fungi incertae sedis</taxon>
        <taxon>Zoopagomycota</taxon>
        <taxon>Kickxellomycotina</taxon>
        <taxon>Harpellomycetes</taxon>
        <taxon>Harpellales</taxon>
        <taxon>Legeriomycetaceae</taxon>
        <taxon>Smittium</taxon>
    </lineage>
</organism>
<keyword evidence="2" id="KW-1185">Reference proteome</keyword>
<name>A0A2T9Z9L8_9FUNG</name>
<feature type="non-terminal residue" evidence="1">
    <location>
        <position position="53"/>
    </location>
</feature>
<evidence type="ECO:0000313" key="1">
    <source>
        <dbReference type="EMBL" id="PVV01291.1"/>
    </source>
</evidence>
<accession>A0A2T9Z9L8</accession>